<dbReference type="PROSITE" id="PS51864">
    <property type="entry name" value="ASTACIN"/>
    <property type="match status" value="1"/>
</dbReference>
<dbReference type="SMART" id="SM00235">
    <property type="entry name" value="ZnMc"/>
    <property type="match status" value="1"/>
</dbReference>
<dbReference type="PANTHER" id="PTHR10127:SF814">
    <property type="entry name" value="MEPRIN A SUBUNIT BETA"/>
    <property type="match status" value="1"/>
</dbReference>
<dbReference type="AlphaFoldDB" id="Q16PR5"/>
<dbReference type="EC" id="3.4.24.-" evidence="2"/>
<sequence length="264" mass="29505">MVRLKNESGKKYAYLLWIVPLLARITHGIPIEIEEPDVASEAEEIGGHFEGDIVLDSTQEEIIATGRTALIGPSYRWPNYVVFYAIEAGHFTTSQQTAIQTALEEIMAVSCVKFVPRTTQTDYVRVTGEYTGCWSYLGHIGGAQQLNLQPNGCMSKGTIMHEFLHSLGFVHMQSASDRDFFVKINWGAIIGGKSSNFNRYDSTVINDFGIPYDYYSVMHYRANAFTVNGDDTIIPIESGVTIGQRVGLSYKDIKRLNHLYPNCA</sequence>
<reference evidence="4" key="3">
    <citation type="submission" date="2012-09" db="EMBL/GenBank/DDBJ databases">
        <authorList>
            <consortium name="VectorBase"/>
        </authorList>
    </citation>
    <scope>NUCLEOTIDE SEQUENCE</scope>
    <source>
        <strain evidence="4">Liverpool</strain>
    </source>
</reference>
<dbReference type="VEuPathDB" id="VectorBase:AAEL011543"/>
<proteinExistence type="predicted"/>
<keyword evidence="1 2" id="KW-0378">Hydrolase</keyword>
<evidence type="ECO:0000256" key="1">
    <source>
        <dbReference type="PROSITE-ProRule" id="PRU01211"/>
    </source>
</evidence>
<comment type="caution">
    <text evidence="1">Lacks conserved residue(s) required for the propagation of feature annotation.</text>
</comment>
<reference evidence="4" key="2">
    <citation type="journal article" date="2007" name="Science">
        <title>Genome sequence of Aedes aegypti, a major arbovirus vector.</title>
        <authorList>
            <person name="Nene V."/>
            <person name="Wortman J.R."/>
            <person name="Lawson D."/>
            <person name="Haas B."/>
            <person name="Kodira C."/>
            <person name="Tu Z.J."/>
            <person name="Loftus B."/>
            <person name="Xi Z."/>
            <person name="Megy K."/>
            <person name="Grabherr M."/>
            <person name="Ren Q."/>
            <person name="Zdobnov E.M."/>
            <person name="Lobo N.F."/>
            <person name="Campbell K.S."/>
            <person name="Brown S.E."/>
            <person name="Bonaldo M.F."/>
            <person name="Zhu J."/>
            <person name="Sinkins S.P."/>
            <person name="Hogenkamp D.G."/>
            <person name="Amedeo P."/>
            <person name="Arensburger P."/>
            <person name="Atkinson P.W."/>
            <person name="Bidwell S."/>
            <person name="Biedler J."/>
            <person name="Birney E."/>
            <person name="Bruggner R.V."/>
            <person name="Costas J."/>
            <person name="Coy M.R."/>
            <person name="Crabtree J."/>
            <person name="Crawford M."/>
            <person name="Debruyn B."/>
            <person name="Decaprio D."/>
            <person name="Eiglmeier K."/>
            <person name="Eisenstadt E."/>
            <person name="El-Dorry H."/>
            <person name="Gelbart W.M."/>
            <person name="Gomes S.L."/>
            <person name="Hammond M."/>
            <person name="Hannick L.I."/>
            <person name="Hogan J.R."/>
            <person name="Holmes M.H."/>
            <person name="Jaffe D."/>
            <person name="Johnston J.S."/>
            <person name="Kennedy R.C."/>
            <person name="Koo H."/>
            <person name="Kravitz S."/>
            <person name="Kriventseva E.V."/>
            <person name="Kulp D."/>
            <person name="Labutti K."/>
            <person name="Lee E."/>
            <person name="Li S."/>
            <person name="Lovin D.D."/>
            <person name="Mao C."/>
            <person name="Mauceli E."/>
            <person name="Menck C.F."/>
            <person name="Miller J.R."/>
            <person name="Montgomery P."/>
            <person name="Mori A."/>
            <person name="Nascimento A.L."/>
            <person name="Naveira H.F."/>
            <person name="Nusbaum C."/>
            <person name="O'leary S."/>
            <person name="Orvis J."/>
            <person name="Pertea M."/>
            <person name="Quesneville H."/>
            <person name="Reidenbach K.R."/>
            <person name="Rogers Y.H."/>
            <person name="Roth C.W."/>
            <person name="Schneider J.R."/>
            <person name="Schatz M."/>
            <person name="Shumway M."/>
            <person name="Stanke M."/>
            <person name="Stinson E.O."/>
            <person name="Tubio J.M."/>
            <person name="Vanzee J.P."/>
            <person name="Verjovski-Almeida S."/>
            <person name="Werner D."/>
            <person name="White O."/>
            <person name="Wyder S."/>
            <person name="Zeng Q."/>
            <person name="Zhao Q."/>
            <person name="Zhao Y."/>
            <person name="Hill C.A."/>
            <person name="Raikhel A.S."/>
            <person name="Soares M.B."/>
            <person name="Knudson D.L."/>
            <person name="Lee N.H."/>
            <person name="Galagan J."/>
            <person name="Salzberg S.L."/>
            <person name="Paulsen I.T."/>
            <person name="Dimopoulos G."/>
            <person name="Collins F.H."/>
            <person name="Birren B."/>
            <person name="Fraser-Liggett C.M."/>
            <person name="Severson D.W."/>
        </authorList>
    </citation>
    <scope>NUCLEOTIDE SEQUENCE [LARGE SCALE GENOMIC DNA]</scope>
    <source>
        <strain evidence="4">Liverpool</strain>
    </source>
</reference>
<dbReference type="CDD" id="cd04280">
    <property type="entry name" value="ZnMc_astacin_like"/>
    <property type="match status" value="1"/>
</dbReference>
<evidence type="ECO:0000259" key="3">
    <source>
        <dbReference type="PROSITE" id="PS51864"/>
    </source>
</evidence>
<evidence type="ECO:0000313" key="5">
    <source>
        <dbReference type="Proteomes" id="UP000682892"/>
    </source>
</evidence>
<keyword evidence="1 2" id="KW-0482">Metalloprotease</keyword>
<dbReference type="InterPro" id="IPR001506">
    <property type="entry name" value="Peptidase_M12A"/>
</dbReference>
<dbReference type="eggNOG" id="KOG3714">
    <property type="taxonomic scope" value="Eukaryota"/>
</dbReference>
<keyword evidence="1 2" id="KW-0645">Protease</keyword>
<dbReference type="PRINTS" id="PR00480">
    <property type="entry name" value="ASTACIN"/>
</dbReference>
<comment type="cofactor">
    <cofactor evidence="1 2">
        <name>Zn(2+)</name>
        <dbReference type="ChEBI" id="CHEBI:29105"/>
    </cofactor>
    <text evidence="1 2">Binds 1 zinc ion per subunit.</text>
</comment>
<organism evidence="4 5">
    <name type="scientific">Aedes aegypti</name>
    <name type="common">Yellowfever mosquito</name>
    <name type="synonym">Culex aegypti</name>
    <dbReference type="NCBI Taxonomy" id="7159"/>
    <lineage>
        <taxon>Eukaryota</taxon>
        <taxon>Metazoa</taxon>
        <taxon>Ecdysozoa</taxon>
        <taxon>Arthropoda</taxon>
        <taxon>Hexapoda</taxon>
        <taxon>Insecta</taxon>
        <taxon>Pterygota</taxon>
        <taxon>Neoptera</taxon>
        <taxon>Endopterygota</taxon>
        <taxon>Diptera</taxon>
        <taxon>Nematocera</taxon>
        <taxon>Culicoidea</taxon>
        <taxon>Culicidae</taxon>
        <taxon>Culicinae</taxon>
        <taxon>Aedini</taxon>
        <taxon>Aedes</taxon>
        <taxon>Stegomyia</taxon>
    </lineage>
</organism>
<dbReference type="OMA" id="NEWINIY"/>
<evidence type="ECO:0000313" key="4">
    <source>
        <dbReference type="EMBL" id="EAT36356.1"/>
    </source>
</evidence>
<feature type="binding site" evidence="1">
    <location>
        <position position="165"/>
    </location>
    <ligand>
        <name>Zn(2+)</name>
        <dbReference type="ChEBI" id="CHEBI:29105"/>
        <note>catalytic</note>
    </ligand>
</feature>
<name>Q16PR5_AEDAE</name>
<feature type="domain" description="Peptidase M12A" evidence="3">
    <location>
        <begin position="68"/>
        <end position="264"/>
    </location>
</feature>
<accession>Q16PR5</accession>
<dbReference type="Pfam" id="PF01400">
    <property type="entry name" value="Astacin"/>
    <property type="match status" value="1"/>
</dbReference>
<dbReference type="PaxDb" id="7159-AAEL011543-PB"/>
<dbReference type="PANTHER" id="PTHR10127">
    <property type="entry name" value="DISCOIDIN, CUB, EGF, LAMININ , AND ZINC METALLOPROTEASE DOMAIN CONTAINING"/>
    <property type="match status" value="1"/>
</dbReference>
<dbReference type="InterPro" id="IPR006026">
    <property type="entry name" value="Peptidase_Metallo"/>
</dbReference>
<dbReference type="GO" id="GO:0004222">
    <property type="term" value="F:metalloendopeptidase activity"/>
    <property type="evidence" value="ECO:0007669"/>
    <property type="project" value="UniProtKB-UniRule"/>
</dbReference>
<evidence type="ECO:0000256" key="2">
    <source>
        <dbReference type="RuleBase" id="RU361183"/>
    </source>
</evidence>
<feature type="active site" evidence="1">
    <location>
        <position position="162"/>
    </location>
</feature>
<gene>
    <name evidence="4" type="ORF">AaeL_AAEL011543</name>
</gene>
<dbReference type="Proteomes" id="UP000682892">
    <property type="component" value="Chromosome 2"/>
</dbReference>
<keyword evidence="1 2" id="KW-0862">Zinc</keyword>
<dbReference type="InterPro" id="IPR024079">
    <property type="entry name" value="MetalloPept_cat_dom_sf"/>
</dbReference>
<keyword evidence="1 2" id="KW-0479">Metal-binding</keyword>
<dbReference type="SUPFAM" id="SSF55486">
    <property type="entry name" value="Metalloproteases ('zincins'), catalytic domain"/>
    <property type="match status" value="1"/>
</dbReference>
<protein>
    <recommendedName>
        <fullName evidence="2">Metalloendopeptidase</fullName>
        <ecNumber evidence="2">3.4.24.-</ecNumber>
    </recommendedName>
</protein>
<feature type="binding site" evidence="1">
    <location>
        <position position="171"/>
    </location>
    <ligand>
        <name>Zn(2+)</name>
        <dbReference type="ChEBI" id="CHEBI:29105"/>
        <note>catalytic</note>
    </ligand>
</feature>
<reference evidence="4" key="1">
    <citation type="submission" date="2005-10" db="EMBL/GenBank/DDBJ databases">
        <authorList>
            <person name="Loftus B.J."/>
            <person name="Nene V.M."/>
            <person name="Hannick L.I."/>
            <person name="Bidwell S."/>
            <person name="Haas B."/>
            <person name="Amedeo P."/>
            <person name="Orvis J."/>
            <person name="Wortman J.R."/>
            <person name="White O.R."/>
            <person name="Salzberg S."/>
            <person name="Shumway M."/>
            <person name="Koo H."/>
            <person name="Zhao Y."/>
            <person name="Holmes M."/>
            <person name="Miller J."/>
            <person name="Schatz M."/>
            <person name="Pop M."/>
            <person name="Pai G."/>
            <person name="Utterback T."/>
            <person name="Rogers Y.-H."/>
            <person name="Kravitz S."/>
            <person name="Fraser C.M."/>
        </authorList>
    </citation>
    <scope>NUCLEOTIDE SEQUENCE</scope>
    <source>
        <strain evidence="4">Liverpool</strain>
    </source>
</reference>
<dbReference type="GO" id="GO:0006508">
    <property type="term" value="P:proteolysis"/>
    <property type="evidence" value="ECO:0007669"/>
    <property type="project" value="UniProtKB-KW"/>
</dbReference>
<feature type="binding site" evidence="1">
    <location>
        <position position="161"/>
    </location>
    <ligand>
        <name>Zn(2+)</name>
        <dbReference type="ChEBI" id="CHEBI:29105"/>
        <note>catalytic</note>
    </ligand>
</feature>
<dbReference type="EMBL" id="CH477774">
    <property type="protein sequence ID" value="EAT36356.1"/>
    <property type="molecule type" value="Genomic_DNA"/>
</dbReference>
<dbReference type="Gene3D" id="3.40.390.10">
    <property type="entry name" value="Collagenase (Catalytic Domain)"/>
    <property type="match status" value="1"/>
</dbReference>
<dbReference type="GO" id="GO:0008270">
    <property type="term" value="F:zinc ion binding"/>
    <property type="evidence" value="ECO:0007669"/>
    <property type="project" value="UniProtKB-UniRule"/>
</dbReference>
<dbReference type="PhylomeDB" id="Q16PR5"/>
<dbReference type="InterPro" id="IPR034035">
    <property type="entry name" value="Astacin-like_dom"/>
</dbReference>